<dbReference type="Gene3D" id="3.30.1840.10">
    <property type="entry name" value="Polyphosphate kinase middle domain"/>
    <property type="match status" value="1"/>
</dbReference>
<keyword evidence="16" id="KW-1185">Reference proteome</keyword>
<comment type="function">
    <text evidence="8 9">Catalyzes the reversible transfer of the terminal phosphate of ATP to form a long-chain polyphosphate (polyP).</text>
</comment>
<dbReference type="PANTHER" id="PTHR30218">
    <property type="entry name" value="POLYPHOSPHATE KINASE"/>
    <property type="match status" value="1"/>
</dbReference>
<dbReference type="CDD" id="cd09165">
    <property type="entry name" value="PLDc_PaPPK1_C1_like"/>
    <property type="match status" value="1"/>
</dbReference>
<dbReference type="EC" id="2.7.4.1" evidence="8 9"/>
<dbReference type="GO" id="GO:0009358">
    <property type="term" value="C:polyphosphate kinase complex"/>
    <property type="evidence" value="ECO:0007669"/>
    <property type="project" value="InterPro"/>
</dbReference>
<dbReference type="Proteomes" id="UP000247099">
    <property type="component" value="Unassembled WGS sequence"/>
</dbReference>
<evidence type="ECO:0000256" key="6">
    <source>
        <dbReference type="ARBA" id="ARBA00022840"/>
    </source>
</evidence>
<dbReference type="Pfam" id="PF17941">
    <property type="entry name" value="PP_kinase_C_1"/>
    <property type="match status" value="1"/>
</dbReference>
<dbReference type="SUPFAM" id="SSF56024">
    <property type="entry name" value="Phospholipase D/nuclease"/>
    <property type="match status" value="2"/>
</dbReference>
<keyword evidence="4 8" id="KW-0547">Nucleotide-binding</keyword>
<feature type="domain" description="Polyphosphate kinase N-terminal" evidence="12">
    <location>
        <begin position="13"/>
        <end position="117"/>
    </location>
</feature>
<evidence type="ECO:0000259" key="12">
    <source>
        <dbReference type="Pfam" id="PF13089"/>
    </source>
</evidence>
<feature type="active site" description="Phosphohistidine intermediate" evidence="8">
    <location>
        <position position="441"/>
    </location>
</feature>
<dbReference type="GO" id="GO:0005524">
    <property type="term" value="F:ATP binding"/>
    <property type="evidence" value="ECO:0007669"/>
    <property type="project" value="UniProtKB-KW"/>
</dbReference>
<keyword evidence="1 8" id="KW-0597">Phosphoprotein</keyword>
<comment type="PTM">
    <text evidence="8 9">An intermediate of this reaction is the autophosphorylated ppk in which a phosphate is covalently linked to a histidine residue through a N-P bond.</text>
</comment>
<dbReference type="FunCoup" id="A0A317ZJ82">
    <property type="interactions" value="217"/>
</dbReference>
<evidence type="ECO:0000313" key="16">
    <source>
        <dbReference type="Proteomes" id="UP000247099"/>
    </source>
</evidence>
<evidence type="ECO:0000256" key="8">
    <source>
        <dbReference type="HAMAP-Rule" id="MF_00347"/>
    </source>
</evidence>
<protein>
    <recommendedName>
        <fullName evidence="8 9">Polyphosphate kinase</fullName>
        <ecNumber evidence="8 9">2.7.4.1</ecNumber>
    </recommendedName>
    <alternativeName>
        <fullName evidence="8">ATP-polyphosphate phosphotransferase</fullName>
    </alternativeName>
    <alternativeName>
        <fullName evidence="8">Polyphosphoric acid kinase</fullName>
    </alternativeName>
</protein>
<keyword evidence="7 8" id="KW-0460">Magnesium</keyword>
<evidence type="ECO:0000259" key="14">
    <source>
        <dbReference type="Pfam" id="PF17941"/>
    </source>
</evidence>
<dbReference type="InterPro" id="IPR036832">
    <property type="entry name" value="PPK_N_dom_sf"/>
</dbReference>
<dbReference type="InterPro" id="IPR036830">
    <property type="entry name" value="PP_kinase_middle_dom_sf"/>
</dbReference>
<reference evidence="15 16" key="1">
    <citation type="submission" date="2018-05" db="EMBL/GenBank/DDBJ databases">
        <title>Coraliomargarita sinensis sp. nov., isolated from a marine solar saltern.</title>
        <authorList>
            <person name="Zhou L.Y."/>
        </authorList>
    </citation>
    <scope>NUCLEOTIDE SEQUENCE [LARGE SCALE GENOMIC DNA]</scope>
    <source>
        <strain evidence="15 16">WN38</strain>
    </source>
</reference>
<feature type="domain" description="Polyphosphate kinase C-terminal" evidence="13">
    <location>
        <begin position="509"/>
        <end position="675"/>
    </location>
</feature>
<dbReference type="InterPro" id="IPR024953">
    <property type="entry name" value="PP_kinase_middle"/>
</dbReference>
<dbReference type="InParanoid" id="A0A317ZJ82"/>
<sequence length="707" mass="81369">MPTTSKTKTRFPYFNRELSWLAFNRRVLEQAESEDYPLLERMKYLAFVSSNLDEFFEIRVAGLLQQVKSGVIERGPDGLGPKEQLRRIQLIVKRLVNDHYSCWEEQIMPGLKKEGVIFSDYDGLTRNEKKWVERYFEEQVFPVLTPLAIDPAHPFPQLTNKALYILASIDDPETRIIERMMAIIPVPRVLPRIVKIEAPRRGNPDVYIFLSDIIQRYAKRLFQGYRVSSAVPFRITRNSDLYIDDEEVENLLRKVEEELMNVQKGAAVRLEISKGADPVLVQQLLESIDLKPQNMFTVDGPINLLRLMSAYDLIDRPDLKFAPFTPHVPRELTPPERIFDSIKQKDILLHHPFDSFQPFVDFLNQAARDPEVFAIKQTLYRTSGDSPIVEALMEASRRGKQVTVLIEIKARFDEANNIQWARQLEDVGVHVVYGLVGLKTHCKTCMVVRREKGNLRRYVHLGTGNYNPKTAKLYTDLSYFTAKREIGAEVAGLFNTLTGFSLTPTFKKLLVAPFTLHNRIQRCIRAETRNAKAGLPARIIAQTNSLVDQQTIDNLYYASQAGVKIDLIVRGICNLVPNVKGVSENIRVRSILGRYLEHSRIYYFENSNGSQPLMYAGSADWMPRNFYRRIEAVFPVEDVELREKLYDILEKQLQDNKNARLLRANGSYKKVSSKKIGTPYSAQEACMDEANANRQELEKELLEETEQ</sequence>
<proteinExistence type="inferred from homology"/>
<dbReference type="OrthoDB" id="9761456at2"/>
<evidence type="ECO:0000256" key="4">
    <source>
        <dbReference type="ARBA" id="ARBA00022741"/>
    </source>
</evidence>
<feature type="domain" description="Polyphosphate kinase middle" evidence="11">
    <location>
        <begin position="128"/>
        <end position="309"/>
    </location>
</feature>
<evidence type="ECO:0000256" key="3">
    <source>
        <dbReference type="ARBA" id="ARBA00022723"/>
    </source>
</evidence>
<dbReference type="Pfam" id="PF02503">
    <property type="entry name" value="PP_kinase"/>
    <property type="match status" value="1"/>
</dbReference>
<dbReference type="NCBIfam" id="TIGR03705">
    <property type="entry name" value="poly_P_kin"/>
    <property type="match status" value="1"/>
</dbReference>
<keyword evidence="5 8" id="KW-0418">Kinase</keyword>
<dbReference type="GO" id="GO:0008976">
    <property type="term" value="F:polyphosphate kinase activity"/>
    <property type="evidence" value="ECO:0007669"/>
    <property type="project" value="UniProtKB-UniRule"/>
</dbReference>
<dbReference type="NCBIfam" id="NF003918">
    <property type="entry name" value="PRK05443.1-2"/>
    <property type="match status" value="1"/>
</dbReference>
<evidence type="ECO:0000256" key="1">
    <source>
        <dbReference type="ARBA" id="ARBA00022553"/>
    </source>
</evidence>
<keyword evidence="6 8" id="KW-0067">ATP-binding</keyword>
<feature type="binding site" evidence="8">
    <location>
        <position position="51"/>
    </location>
    <ligand>
        <name>ATP</name>
        <dbReference type="ChEBI" id="CHEBI:30616"/>
    </ligand>
</feature>
<dbReference type="Pfam" id="PF13089">
    <property type="entry name" value="PP_kinase_N"/>
    <property type="match status" value="1"/>
</dbReference>
<dbReference type="HAMAP" id="MF_00347">
    <property type="entry name" value="Polyphosphate_kinase"/>
    <property type="match status" value="1"/>
</dbReference>
<keyword evidence="2 8" id="KW-0808">Transferase</keyword>
<dbReference type="NCBIfam" id="NF003921">
    <property type="entry name" value="PRK05443.2-2"/>
    <property type="match status" value="1"/>
</dbReference>
<evidence type="ECO:0000313" key="15">
    <source>
        <dbReference type="EMBL" id="PXA04297.1"/>
    </source>
</evidence>
<comment type="similarity">
    <text evidence="8 9">Belongs to the polyphosphate kinase 1 (PPK1) family.</text>
</comment>
<name>A0A317ZJ82_9BACT</name>
<dbReference type="EMBL" id="QHJQ01000004">
    <property type="protein sequence ID" value="PXA04297.1"/>
    <property type="molecule type" value="Genomic_DNA"/>
</dbReference>
<comment type="cofactor">
    <cofactor evidence="8">
        <name>Mg(2+)</name>
        <dbReference type="ChEBI" id="CHEBI:18420"/>
    </cofactor>
</comment>
<feature type="binding site" evidence="8">
    <location>
        <position position="411"/>
    </location>
    <ligand>
        <name>Mg(2+)</name>
        <dbReference type="ChEBI" id="CHEBI:18420"/>
    </ligand>
</feature>
<comment type="caution">
    <text evidence="15">The sequence shown here is derived from an EMBL/GenBank/DDBJ whole genome shotgun (WGS) entry which is preliminary data.</text>
</comment>
<dbReference type="InterPro" id="IPR025198">
    <property type="entry name" value="PPK_N_dom"/>
</dbReference>
<dbReference type="RefSeq" id="WP_110130750.1">
    <property type="nucleotide sequence ID" value="NZ_QHJQ01000004.1"/>
</dbReference>
<dbReference type="CDD" id="cd09168">
    <property type="entry name" value="PLDc_PaPPK1_C2_like"/>
    <property type="match status" value="1"/>
</dbReference>
<feature type="domain" description="Polyphosphate kinase C-terminal" evidence="14">
    <location>
        <begin position="338"/>
        <end position="500"/>
    </location>
</feature>
<evidence type="ECO:0000259" key="11">
    <source>
        <dbReference type="Pfam" id="PF02503"/>
    </source>
</evidence>
<feature type="binding site" evidence="8">
    <location>
        <position position="598"/>
    </location>
    <ligand>
        <name>ATP</name>
        <dbReference type="ChEBI" id="CHEBI:30616"/>
    </ligand>
</feature>
<dbReference type="AlphaFoldDB" id="A0A317ZJ82"/>
<dbReference type="GO" id="GO:0006799">
    <property type="term" value="P:polyphosphate biosynthetic process"/>
    <property type="evidence" value="ECO:0007669"/>
    <property type="project" value="UniProtKB-UniRule"/>
</dbReference>
<dbReference type="Pfam" id="PF13090">
    <property type="entry name" value="PP_kinase_C"/>
    <property type="match status" value="1"/>
</dbReference>
<dbReference type="FunFam" id="3.30.870.10:FF:000001">
    <property type="entry name" value="Polyphosphate kinase"/>
    <property type="match status" value="1"/>
</dbReference>
<dbReference type="Gene3D" id="3.30.870.10">
    <property type="entry name" value="Endonuclease Chain A"/>
    <property type="match status" value="2"/>
</dbReference>
<evidence type="ECO:0000256" key="2">
    <source>
        <dbReference type="ARBA" id="ARBA00022679"/>
    </source>
</evidence>
<feature type="coiled-coil region" evidence="10">
    <location>
        <begin position="680"/>
        <end position="707"/>
    </location>
</feature>
<dbReference type="GO" id="GO:0046872">
    <property type="term" value="F:metal ion binding"/>
    <property type="evidence" value="ECO:0007669"/>
    <property type="project" value="UniProtKB-KW"/>
</dbReference>
<dbReference type="InterPro" id="IPR003414">
    <property type="entry name" value="PP_kinase"/>
</dbReference>
<evidence type="ECO:0000259" key="13">
    <source>
        <dbReference type="Pfam" id="PF13090"/>
    </source>
</evidence>
<accession>A0A317ZJ82</accession>
<feature type="binding site" evidence="8">
    <location>
        <position position="474"/>
    </location>
    <ligand>
        <name>ATP</name>
        <dbReference type="ChEBI" id="CHEBI:30616"/>
    </ligand>
</feature>
<dbReference type="SUPFAM" id="SSF140356">
    <property type="entry name" value="PPK N-terminal domain-like"/>
    <property type="match status" value="1"/>
</dbReference>
<organism evidence="15 16">
    <name type="scientific">Coraliomargarita sinensis</name>
    <dbReference type="NCBI Taxonomy" id="2174842"/>
    <lineage>
        <taxon>Bacteria</taxon>
        <taxon>Pseudomonadati</taxon>
        <taxon>Verrucomicrobiota</taxon>
        <taxon>Opitutia</taxon>
        <taxon>Puniceicoccales</taxon>
        <taxon>Coraliomargaritaceae</taxon>
        <taxon>Coraliomargarita</taxon>
    </lineage>
</organism>
<feature type="binding site" evidence="8">
    <location>
        <position position="381"/>
    </location>
    <ligand>
        <name>Mg(2+)</name>
        <dbReference type="ChEBI" id="CHEBI:18420"/>
    </ligand>
</feature>
<feature type="binding site" evidence="8">
    <location>
        <position position="570"/>
    </location>
    <ligand>
        <name>ATP</name>
        <dbReference type="ChEBI" id="CHEBI:30616"/>
    </ligand>
</feature>
<evidence type="ECO:0000256" key="9">
    <source>
        <dbReference type="RuleBase" id="RU003800"/>
    </source>
</evidence>
<evidence type="ECO:0000256" key="10">
    <source>
        <dbReference type="SAM" id="Coils"/>
    </source>
</evidence>
<evidence type="ECO:0000256" key="7">
    <source>
        <dbReference type="ARBA" id="ARBA00022842"/>
    </source>
</evidence>
<gene>
    <name evidence="15" type="primary">ppk1</name>
    <name evidence="8" type="synonym">ppk</name>
    <name evidence="15" type="ORF">DDZ13_07120</name>
</gene>
<dbReference type="InterPro" id="IPR041108">
    <property type="entry name" value="PP_kinase_C_1"/>
</dbReference>
<dbReference type="SUPFAM" id="SSF143724">
    <property type="entry name" value="PHP14-like"/>
    <property type="match status" value="1"/>
</dbReference>
<dbReference type="PIRSF" id="PIRSF015589">
    <property type="entry name" value="PP_kinase"/>
    <property type="match status" value="1"/>
</dbReference>
<comment type="catalytic activity">
    <reaction evidence="8 9">
        <text>[phosphate](n) + ATP = [phosphate](n+1) + ADP</text>
        <dbReference type="Rhea" id="RHEA:19573"/>
        <dbReference type="Rhea" id="RHEA-COMP:9859"/>
        <dbReference type="Rhea" id="RHEA-COMP:14280"/>
        <dbReference type="ChEBI" id="CHEBI:16838"/>
        <dbReference type="ChEBI" id="CHEBI:30616"/>
        <dbReference type="ChEBI" id="CHEBI:456216"/>
        <dbReference type="EC" id="2.7.4.1"/>
    </reaction>
</comment>
<keyword evidence="10" id="KW-0175">Coiled coil</keyword>
<dbReference type="PANTHER" id="PTHR30218:SF0">
    <property type="entry name" value="POLYPHOSPHATE KINASE"/>
    <property type="match status" value="1"/>
</dbReference>
<dbReference type="NCBIfam" id="NF003917">
    <property type="entry name" value="PRK05443.1-1"/>
    <property type="match status" value="1"/>
</dbReference>
<dbReference type="Gene3D" id="1.20.58.310">
    <property type="entry name" value="Polyphosphate kinase N-terminal domain"/>
    <property type="match status" value="1"/>
</dbReference>
<dbReference type="InterPro" id="IPR025200">
    <property type="entry name" value="PPK_C_dom2"/>
</dbReference>
<evidence type="ECO:0000256" key="5">
    <source>
        <dbReference type="ARBA" id="ARBA00022777"/>
    </source>
</evidence>
<keyword evidence="3 8" id="KW-0479">Metal-binding</keyword>